<keyword evidence="5" id="KW-0328">Glycosyltransferase</keyword>
<feature type="chain" id="PRO_5025019368" description="N-acetylgalactosaminide beta-1,3-galactosyltransferase" evidence="13">
    <location>
        <begin position="35"/>
        <end position="441"/>
    </location>
</feature>
<dbReference type="OrthoDB" id="414175at2759"/>
<dbReference type="Gene3D" id="3.90.550.50">
    <property type="match status" value="1"/>
</dbReference>
<evidence type="ECO:0000313" key="16">
    <source>
        <dbReference type="Proteomes" id="UP000326565"/>
    </source>
</evidence>
<evidence type="ECO:0000259" key="14">
    <source>
        <dbReference type="Pfam" id="PF02434"/>
    </source>
</evidence>
<gene>
    <name evidence="15" type="ORF">BDV29DRAFT_173862</name>
</gene>
<dbReference type="Pfam" id="PF02434">
    <property type="entry name" value="Fringe"/>
    <property type="match status" value="1"/>
</dbReference>
<keyword evidence="10" id="KW-1133">Transmembrane helix</keyword>
<evidence type="ECO:0000256" key="11">
    <source>
        <dbReference type="ARBA" id="ARBA00023136"/>
    </source>
</evidence>
<comment type="pathway">
    <text evidence="2">Protein modification; protein glycosylation.</text>
</comment>
<dbReference type="Gene3D" id="3.50.4.10">
    <property type="entry name" value="Hepatocyte Growth Factor"/>
    <property type="match status" value="1"/>
</dbReference>
<dbReference type="GO" id="GO:0016020">
    <property type="term" value="C:membrane"/>
    <property type="evidence" value="ECO:0007669"/>
    <property type="project" value="UniProtKB-SubCell"/>
</dbReference>
<dbReference type="AlphaFoldDB" id="A0A5N5X4L6"/>
<keyword evidence="8" id="KW-0547">Nucleotide-binding</keyword>
<evidence type="ECO:0000256" key="3">
    <source>
        <dbReference type="ARBA" id="ARBA00006462"/>
    </source>
</evidence>
<dbReference type="InterPro" id="IPR003378">
    <property type="entry name" value="Fringe-like_glycosylTrfase"/>
</dbReference>
<evidence type="ECO:0000256" key="6">
    <source>
        <dbReference type="ARBA" id="ARBA00022679"/>
    </source>
</evidence>
<comment type="similarity">
    <text evidence="3">Belongs to the glycosyltransferase 31 family. Beta3-Gal-T subfamily.</text>
</comment>
<feature type="signal peptide" evidence="13">
    <location>
        <begin position="1"/>
        <end position="34"/>
    </location>
</feature>
<evidence type="ECO:0000256" key="7">
    <source>
        <dbReference type="ARBA" id="ARBA00022692"/>
    </source>
</evidence>
<dbReference type="Proteomes" id="UP000326565">
    <property type="component" value="Unassembled WGS sequence"/>
</dbReference>
<accession>A0A5N5X4L6</accession>
<dbReference type="InterPro" id="IPR026050">
    <property type="entry name" value="C1GALT1/C1GALT1_chp1"/>
</dbReference>
<organism evidence="15 16">
    <name type="scientific">Aspergillus leporis</name>
    <dbReference type="NCBI Taxonomy" id="41062"/>
    <lineage>
        <taxon>Eukaryota</taxon>
        <taxon>Fungi</taxon>
        <taxon>Dikarya</taxon>
        <taxon>Ascomycota</taxon>
        <taxon>Pezizomycotina</taxon>
        <taxon>Eurotiomycetes</taxon>
        <taxon>Eurotiomycetidae</taxon>
        <taxon>Eurotiales</taxon>
        <taxon>Aspergillaceae</taxon>
        <taxon>Aspergillus</taxon>
        <taxon>Aspergillus subgen. Circumdati</taxon>
    </lineage>
</organism>
<evidence type="ECO:0000256" key="4">
    <source>
        <dbReference type="ARBA" id="ARBA00012557"/>
    </source>
</evidence>
<keyword evidence="9" id="KW-0735">Signal-anchor</keyword>
<keyword evidence="6" id="KW-0808">Transferase</keyword>
<proteinExistence type="inferred from homology"/>
<dbReference type="GO" id="GO:0016263">
    <property type="term" value="F:glycoprotein-N-acetylgalactosamine 3-beta-galactosyltransferase activity"/>
    <property type="evidence" value="ECO:0007669"/>
    <property type="project" value="UniProtKB-EC"/>
</dbReference>
<keyword evidence="7" id="KW-0812">Transmembrane</keyword>
<keyword evidence="16" id="KW-1185">Reference proteome</keyword>
<name>A0A5N5X4L6_9EURO</name>
<evidence type="ECO:0000256" key="10">
    <source>
        <dbReference type="ARBA" id="ARBA00022989"/>
    </source>
</evidence>
<dbReference type="GO" id="GO:0000166">
    <property type="term" value="F:nucleotide binding"/>
    <property type="evidence" value="ECO:0007669"/>
    <property type="project" value="UniProtKB-KW"/>
</dbReference>
<dbReference type="PANTHER" id="PTHR23033:SF47">
    <property type="entry name" value="APPLE DOMAIN-CONTAINING PROTEIN-RELATED"/>
    <property type="match status" value="1"/>
</dbReference>
<keyword evidence="11" id="KW-0472">Membrane</keyword>
<evidence type="ECO:0000256" key="8">
    <source>
        <dbReference type="ARBA" id="ARBA00022741"/>
    </source>
</evidence>
<evidence type="ECO:0000256" key="1">
    <source>
        <dbReference type="ARBA" id="ARBA00004606"/>
    </source>
</evidence>
<evidence type="ECO:0000256" key="12">
    <source>
        <dbReference type="SAM" id="MobiDB-lite"/>
    </source>
</evidence>
<comment type="subcellular location">
    <subcellularLocation>
        <location evidence="1">Membrane</location>
        <topology evidence="1">Single-pass type II membrane protein</topology>
    </subcellularLocation>
</comment>
<evidence type="ECO:0000313" key="15">
    <source>
        <dbReference type="EMBL" id="KAB8074280.1"/>
    </source>
</evidence>
<protein>
    <recommendedName>
        <fullName evidence="4">N-acetylgalactosaminide beta-1,3-galactosyltransferase</fullName>
        <ecNumber evidence="4">2.4.1.122</ecNumber>
    </recommendedName>
</protein>
<dbReference type="PANTHER" id="PTHR23033">
    <property type="entry name" value="BETA1,3-GALACTOSYLTRANSFERASE"/>
    <property type="match status" value="1"/>
</dbReference>
<evidence type="ECO:0000256" key="2">
    <source>
        <dbReference type="ARBA" id="ARBA00004922"/>
    </source>
</evidence>
<evidence type="ECO:0000256" key="9">
    <source>
        <dbReference type="ARBA" id="ARBA00022968"/>
    </source>
</evidence>
<dbReference type="EC" id="2.4.1.122" evidence="4"/>
<evidence type="ECO:0000256" key="13">
    <source>
        <dbReference type="SAM" id="SignalP"/>
    </source>
</evidence>
<evidence type="ECO:0000256" key="5">
    <source>
        <dbReference type="ARBA" id="ARBA00022676"/>
    </source>
</evidence>
<keyword evidence="13" id="KW-0732">Signal</keyword>
<feature type="region of interest" description="Disordered" evidence="12">
    <location>
        <begin position="357"/>
        <end position="378"/>
    </location>
</feature>
<reference evidence="15 16" key="1">
    <citation type="submission" date="2019-04" db="EMBL/GenBank/DDBJ databases">
        <title>Friends and foes A comparative genomics study of 23 Aspergillus species from section Flavi.</title>
        <authorList>
            <consortium name="DOE Joint Genome Institute"/>
            <person name="Kjaerbolling I."/>
            <person name="Vesth T."/>
            <person name="Frisvad J.C."/>
            <person name="Nybo J.L."/>
            <person name="Theobald S."/>
            <person name="Kildgaard S."/>
            <person name="Isbrandt T."/>
            <person name="Kuo A."/>
            <person name="Sato A."/>
            <person name="Lyhne E.K."/>
            <person name="Kogle M.E."/>
            <person name="Wiebenga A."/>
            <person name="Kun R.S."/>
            <person name="Lubbers R.J."/>
            <person name="Makela M.R."/>
            <person name="Barry K."/>
            <person name="Chovatia M."/>
            <person name="Clum A."/>
            <person name="Daum C."/>
            <person name="Haridas S."/>
            <person name="He G."/>
            <person name="LaButti K."/>
            <person name="Lipzen A."/>
            <person name="Mondo S."/>
            <person name="Riley R."/>
            <person name="Salamov A."/>
            <person name="Simmons B.A."/>
            <person name="Magnuson J.K."/>
            <person name="Henrissat B."/>
            <person name="Mortensen U.H."/>
            <person name="Larsen T.O."/>
            <person name="Devries R.P."/>
            <person name="Grigoriev I.V."/>
            <person name="Machida M."/>
            <person name="Baker S.E."/>
            <person name="Andersen M.R."/>
        </authorList>
    </citation>
    <scope>NUCLEOTIDE SEQUENCE [LARGE SCALE GENOMIC DNA]</scope>
    <source>
        <strain evidence="15 16">CBS 151.66</strain>
    </source>
</reference>
<sequence length="441" mass="49728">MIPSRYKIAPLFISPLLALLFLWLLYQPSTDIHGLEGGYLESPHEPVDSAAEPPECPQLPGIEDIQVVLKTGATEALEKVPVHFNTTLKCIPHFILFSDFEEEIAGVQAHDVLRSVDDEVKQSYADFDLYNRLRRLGRAGLTAEDINDDPSTPSGKPDNRGWLLDKWKFLPMINETLQIRPDAKWYVFIEADTYIVWRNLLEWLARFDPSQPYYMGSAVQVGDVTFGHGGSGLVISHAAMHKVSDYRATRVKELDEYTGGHWAGDCVLGKALADAGVGLFFSDPMLQGATPWTYFYYGPARKMHHWCTPVVTYHHMTPSDIKDVWGFERSWWANTQQPTMLHADVFEKLIRPQLGEVQSDWDNGSTDENNEGPGGLEECQSQCAKDRECHQYSYEPGKCLTSKVAKRGSSKAGTTSGWMSERINKKVKALGRCKKVNWITP</sequence>
<feature type="domain" description="Fringe-like glycosyltransferase" evidence="14">
    <location>
        <begin position="178"/>
        <end position="272"/>
    </location>
</feature>
<dbReference type="EMBL" id="ML732212">
    <property type="protein sequence ID" value="KAB8074280.1"/>
    <property type="molecule type" value="Genomic_DNA"/>
</dbReference>